<keyword evidence="4" id="KW-0067">ATP-binding</keyword>
<evidence type="ECO:0000256" key="1">
    <source>
        <dbReference type="ARBA" id="ARBA00007381"/>
    </source>
</evidence>
<evidence type="ECO:0000256" key="2">
    <source>
        <dbReference type="ARBA" id="ARBA00022553"/>
    </source>
</evidence>
<dbReference type="Pfam" id="PF00012">
    <property type="entry name" value="HSP70"/>
    <property type="match status" value="2"/>
</dbReference>
<reference evidence="7 8" key="1">
    <citation type="submission" date="2019-10" db="EMBL/GenBank/DDBJ databases">
        <title>Nocardia macrotermitis sp. nov. and Nocardia aurantia sp. nov., isolated from the gut of fungus growing-termite Macrotermes natalensis.</title>
        <authorList>
            <person name="Benndorf R."/>
            <person name="Schwitalla J."/>
            <person name="Martin K."/>
            <person name="De Beer W."/>
            <person name="Kaster A.-K."/>
            <person name="Vollmers J."/>
            <person name="Poulsen M."/>
            <person name="Beemelmanns C."/>
        </authorList>
    </citation>
    <scope>NUCLEOTIDE SEQUENCE [LARGE SCALE GENOMIC DNA]</scope>
    <source>
        <strain evidence="7 8">RB56</strain>
    </source>
</reference>
<keyword evidence="8" id="KW-1185">Reference proteome</keyword>
<keyword evidence="3" id="KW-0547">Nucleotide-binding</keyword>
<keyword evidence="6" id="KW-0143">Chaperone</keyword>
<dbReference type="RefSeq" id="WP_319943142.1">
    <property type="nucleotide sequence ID" value="NZ_WEGI01000007.1"/>
</dbReference>
<dbReference type="SUPFAM" id="SSF100920">
    <property type="entry name" value="Heat shock protein 70kD (HSP70), peptide-binding domain"/>
    <property type="match status" value="1"/>
</dbReference>
<dbReference type="InterPro" id="IPR029047">
    <property type="entry name" value="HSP70_peptide-bd_sf"/>
</dbReference>
<dbReference type="CDD" id="cd24029">
    <property type="entry name" value="ASKHA_NBD_HSP70_DnaK_HscA_HscC"/>
    <property type="match status" value="1"/>
</dbReference>
<evidence type="ECO:0000256" key="6">
    <source>
        <dbReference type="ARBA" id="ARBA00023186"/>
    </source>
</evidence>
<keyword evidence="5" id="KW-0346">Stress response</keyword>
<dbReference type="EMBL" id="WEGI01000007">
    <property type="protein sequence ID" value="MQY28045.1"/>
    <property type="molecule type" value="Genomic_DNA"/>
</dbReference>
<organism evidence="7 8">
    <name type="scientific">Nocardia aurantia</name>
    <dbReference type="NCBI Taxonomy" id="2585199"/>
    <lineage>
        <taxon>Bacteria</taxon>
        <taxon>Bacillati</taxon>
        <taxon>Actinomycetota</taxon>
        <taxon>Actinomycetes</taxon>
        <taxon>Mycobacteriales</taxon>
        <taxon>Nocardiaceae</taxon>
        <taxon>Nocardia</taxon>
    </lineage>
</organism>
<dbReference type="InterPro" id="IPR043129">
    <property type="entry name" value="ATPase_NBD"/>
</dbReference>
<dbReference type="Proteomes" id="UP000431401">
    <property type="component" value="Unassembled WGS sequence"/>
</dbReference>
<dbReference type="AlphaFoldDB" id="A0A7K0DQJ8"/>
<evidence type="ECO:0000256" key="4">
    <source>
        <dbReference type="ARBA" id="ARBA00022840"/>
    </source>
</evidence>
<dbReference type="InterPro" id="IPR013126">
    <property type="entry name" value="Hsp_70_fam"/>
</dbReference>
<dbReference type="PROSITE" id="PS00297">
    <property type="entry name" value="HSP70_1"/>
    <property type="match status" value="1"/>
</dbReference>
<dbReference type="Gene3D" id="2.60.34.10">
    <property type="entry name" value="Substrate Binding Domain Of DNAk, Chain A, domain 1"/>
    <property type="match status" value="1"/>
</dbReference>
<comment type="similarity">
    <text evidence="1">Belongs to the heat shock protein 70 family.</text>
</comment>
<protein>
    <submittedName>
        <fullName evidence="7">Chaperone protein DnaK</fullName>
    </submittedName>
</protein>
<dbReference type="SUPFAM" id="SSF53067">
    <property type="entry name" value="Actin-like ATPase domain"/>
    <property type="match status" value="2"/>
</dbReference>
<dbReference type="Gene3D" id="3.30.420.40">
    <property type="match status" value="2"/>
</dbReference>
<evidence type="ECO:0000256" key="5">
    <source>
        <dbReference type="ARBA" id="ARBA00023016"/>
    </source>
</evidence>
<dbReference type="Gene3D" id="3.90.640.10">
    <property type="entry name" value="Actin, Chain A, domain 4"/>
    <property type="match status" value="1"/>
</dbReference>
<accession>A0A7K0DQJ8</accession>
<name>A0A7K0DQJ8_9NOCA</name>
<dbReference type="PRINTS" id="PR00301">
    <property type="entry name" value="HEATSHOCK70"/>
</dbReference>
<evidence type="ECO:0000313" key="7">
    <source>
        <dbReference type="EMBL" id="MQY28045.1"/>
    </source>
</evidence>
<dbReference type="PANTHER" id="PTHR19375">
    <property type="entry name" value="HEAT SHOCK PROTEIN 70KDA"/>
    <property type="match status" value="1"/>
</dbReference>
<comment type="caution">
    <text evidence="7">The sequence shown here is derived from an EMBL/GenBank/DDBJ whole genome shotgun (WGS) entry which is preliminary data.</text>
</comment>
<dbReference type="InterPro" id="IPR018181">
    <property type="entry name" value="Heat_shock_70_CS"/>
</dbReference>
<dbReference type="GO" id="GO:0140662">
    <property type="term" value="F:ATP-dependent protein folding chaperone"/>
    <property type="evidence" value="ECO:0007669"/>
    <property type="project" value="InterPro"/>
</dbReference>
<evidence type="ECO:0000313" key="8">
    <source>
        <dbReference type="Proteomes" id="UP000431401"/>
    </source>
</evidence>
<dbReference type="GO" id="GO:0005524">
    <property type="term" value="F:ATP binding"/>
    <property type="evidence" value="ECO:0007669"/>
    <property type="project" value="UniProtKB-KW"/>
</dbReference>
<sequence>MSDTIDVGIDLGTTNSAVAVAAGGRVTVVKNNDNADTTPSAVWLPRADTVYVGQRARKRAETDPDNTATEFKQLMGYEGTAMRFVRAEVELNPEQLSAEVLKSLRHNVASALGEPPDAAVITVPAAFALNQRNATLRAAELAGLGSACPLVQEPVAAAFAFGLREQAGRGRWLVFDFGGGTFDAAVLYRDDEELQVLHHAGDRSLGGKLIDWALVDRVLAPAVAQELGLKDFTRSVRRWRGNFARLKAAAEQAKIDLSQNESAELIIELVVDGQEETFEVTLPREALDVVAEPFYVRAIELARSALTEADLQTEHLDRVLLVGGTTLAPGLRERLADPVIGLGAPLDFSADPTTVVAYGAALFASTVRRPRRAAPALRPGGFALEMTHEPTVTVTDPVVAGRVHGDPAGSWTKYAVELSNPDARPPFRSARIALNAKGAFTCEVDIDARQTSRFRVALFDGTGTECALEPGTFTITHRFGPEFEGIRLADSLGVQHADGGFSVVVRKGVTLPALGHRTFKTSGALRRTELDAVLRIPVAEGERSRGERNRLVGMLEVRSADITVDLPMGSDVEVTFEIDVSGMVSVVADVPAVDIQTDAVINLDGVAPPTPPQLREQLREIEQRLYLLRNSAHLAPQAQQLLLTFDRQGTLTTAHEQVAASDASPDAAVAAEDRLRDAHAELDDVADALAVPELVRDLDERLGYVEMRVHQIGTERDRHRLTDLRARAEDAIETRNSKALRKQLDEASEYHVDLVRRSPDFPVVLFHSLEDALRSTPEAASLLREGGRIIAAGEHWQLTLINHRLLLLLPPNLRDPAIGIL</sequence>
<proteinExistence type="inferred from homology"/>
<gene>
    <name evidence="7" type="primary">dnaK_5</name>
    <name evidence="7" type="ORF">NRB56_36280</name>
</gene>
<keyword evidence="2" id="KW-0597">Phosphoprotein</keyword>
<evidence type="ECO:0000256" key="3">
    <source>
        <dbReference type="ARBA" id="ARBA00022741"/>
    </source>
</evidence>